<dbReference type="Proteomes" id="UP000290870">
    <property type="component" value="Unassembled WGS sequence"/>
</dbReference>
<accession>A0A4Q0ZJE8</accession>
<dbReference type="AlphaFoldDB" id="A0A4Q0ZJE8"/>
<dbReference type="InterPro" id="IPR006504">
    <property type="entry name" value="Tscrpt_reg_Spx/MgsR"/>
</dbReference>
<dbReference type="OrthoDB" id="9803749at2"/>
<evidence type="ECO:0000313" key="3">
    <source>
        <dbReference type="EMBL" id="RXJ83676.1"/>
    </source>
</evidence>
<dbReference type="PANTHER" id="PTHR30041">
    <property type="entry name" value="ARSENATE REDUCTASE"/>
    <property type="match status" value="1"/>
</dbReference>
<organism evidence="3 4">
    <name type="scientific">Arcobacter cloacae</name>
    <dbReference type="NCBI Taxonomy" id="1054034"/>
    <lineage>
        <taxon>Bacteria</taxon>
        <taxon>Pseudomonadati</taxon>
        <taxon>Campylobacterota</taxon>
        <taxon>Epsilonproteobacteria</taxon>
        <taxon>Campylobacterales</taxon>
        <taxon>Arcobacteraceae</taxon>
        <taxon>Arcobacter</taxon>
    </lineage>
</organism>
<proteinExistence type="inferred from homology"/>
<dbReference type="InterPro" id="IPR006660">
    <property type="entry name" value="Arsenate_reductase-like"/>
</dbReference>
<dbReference type="Gene3D" id="3.40.30.10">
    <property type="entry name" value="Glutaredoxin"/>
    <property type="match status" value="1"/>
</dbReference>
<gene>
    <name evidence="3" type="ORF">CRU90_08875</name>
</gene>
<dbReference type="SUPFAM" id="SSF52833">
    <property type="entry name" value="Thioredoxin-like"/>
    <property type="match status" value="1"/>
</dbReference>
<dbReference type="PANTHER" id="PTHR30041:SF8">
    <property type="entry name" value="PROTEIN YFFB"/>
    <property type="match status" value="1"/>
</dbReference>
<evidence type="ECO:0000313" key="4">
    <source>
        <dbReference type="Proteomes" id="UP000290870"/>
    </source>
</evidence>
<dbReference type="Pfam" id="PF03960">
    <property type="entry name" value="ArsC"/>
    <property type="match status" value="1"/>
</dbReference>
<dbReference type="CDD" id="cd02977">
    <property type="entry name" value="ArsC_family"/>
    <property type="match status" value="1"/>
</dbReference>
<dbReference type="RefSeq" id="WP_128986932.1">
    <property type="nucleotide sequence ID" value="NZ_PDJZ01000009.1"/>
</dbReference>
<dbReference type="NCBIfam" id="TIGR01617">
    <property type="entry name" value="arsC_related"/>
    <property type="match status" value="1"/>
</dbReference>
<evidence type="ECO:0000256" key="1">
    <source>
        <dbReference type="ARBA" id="ARBA00007198"/>
    </source>
</evidence>
<reference evidence="3 4" key="1">
    <citation type="submission" date="2017-10" db="EMBL/GenBank/DDBJ databases">
        <title>Genomics of the genus Arcobacter.</title>
        <authorList>
            <person name="Perez-Cataluna A."/>
            <person name="Figueras M.J."/>
        </authorList>
    </citation>
    <scope>NUCLEOTIDE SEQUENCE [LARGE SCALE GENOMIC DNA]</scope>
    <source>
        <strain evidence="3 4">F26</strain>
    </source>
</reference>
<name>A0A4Q0ZJE8_9BACT</name>
<dbReference type="InterPro" id="IPR036249">
    <property type="entry name" value="Thioredoxin-like_sf"/>
</dbReference>
<comment type="caution">
    <text evidence="3">The sequence shown here is derived from an EMBL/GenBank/DDBJ whole genome shotgun (WGS) entry which is preliminary data.</text>
</comment>
<protein>
    <submittedName>
        <fullName evidence="3">Arsenate reductase family protein</fullName>
    </submittedName>
</protein>
<dbReference type="EMBL" id="PDJZ01000009">
    <property type="protein sequence ID" value="RXJ83676.1"/>
    <property type="molecule type" value="Genomic_DNA"/>
</dbReference>
<sequence>MITVYGIKTCGSVRNALKFFKDNNIEVEFFDFKKETPSAEKIKDWTTKTDINVLFNNKGTKYKTLNLKELNLDSNGKYEWLCKEPLLFKRPVIEFGDKLVVAWDEEVYKNTFLK</sequence>
<dbReference type="PROSITE" id="PS51353">
    <property type="entry name" value="ARSC"/>
    <property type="match status" value="1"/>
</dbReference>
<comment type="similarity">
    <text evidence="1 2">Belongs to the ArsC family.</text>
</comment>
<evidence type="ECO:0000256" key="2">
    <source>
        <dbReference type="PROSITE-ProRule" id="PRU01282"/>
    </source>
</evidence>